<sequence length="73" mass="8557">MLSMDSGDILRRVNDQLMEKDTAIDKPVLVRMIEFGIKPRTSREGSERARFRCTRNKHVMRTISIHATHHLPR</sequence>
<protein>
    <submittedName>
        <fullName evidence="1">Uncharacterized protein</fullName>
    </submittedName>
</protein>
<gene>
    <name evidence="1" type="primary">ORF105444</name>
    <name evidence="2" type="synonym">ORF105450</name>
</gene>
<name>A0A0B7A9W6_9EUPU</name>
<accession>A0A0B7A9W6</accession>
<dbReference type="EMBL" id="HACG01030689">
    <property type="protein sequence ID" value="CEK77554.1"/>
    <property type="molecule type" value="Transcribed_RNA"/>
</dbReference>
<proteinExistence type="predicted"/>
<evidence type="ECO:0000313" key="1">
    <source>
        <dbReference type="EMBL" id="CEK77553.1"/>
    </source>
</evidence>
<reference evidence="1" key="1">
    <citation type="submission" date="2014-12" db="EMBL/GenBank/DDBJ databases">
        <title>Insight into the proteome of Arion vulgaris.</title>
        <authorList>
            <person name="Aradska J."/>
            <person name="Bulat T."/>
            <person name="Smidak R."/>
            <person name="Sarate P."/>
            <person name="Gangsoo J."/>
            <person name="Sialana F."/>
            <person name="Bilban M."/>
            <person name="Lubec G."/>
        </authorList>
    </citation>
    <scope>NUCLEOTIDE SEQUENCE</scope>
    <source>
        <tissue evidence="1">Skin</tissue>
    </source>
</reference>
<evidence type="ECO:0000313" key="2">
    <source>
        <dbReference type="EMBL" id="CEK77554.1"/>
    </source>
</evidence>
<dbReference type="AlphaFoldDB" id="A0A0B7A9W6"/>
<dbReference type="EMBL" id="HACG01030688">
    <property type="protein sequence ID" value="CEK77553.1"/>
    <property type="molecule type" value="Transcribed_RNA"/>
</dbReference>
<organism evidence="1">
    <name type="scientific">Arion vulgaris</name>
    <dbReference type="NCBI Taxonomy" id="1028688"/>
    <lineage>
        <taxon>Eukaryota</taxon>
        <taxon>Metazoa</taxon>
        <taxon>Spiralia</taxon>
        <taxon>Lophotrochozoa</taxon>
        <taxon>Mollusca</taxon>
        <taxon>Gastropoda</taxon>
        <taxon>Heterobranchia</taxon>
        <taxon>Euthyneura</taxon>
        <taxon>Panpulmonata</taxon>
        <taxon>Eupulmonata</taxon>
        <taxon>Stylommatophora</taxon>
        <taxon>Helicina</taxon>
        <taxon>Arionoidea</taxon>
        <taxon>Arionidae</taxon>
        <taxon>Arion</taxon>
    </lineage>
</organism>